<dbReference type="PANTHER" id="PTHR28077">
    <property type="entry name" value="INOSITOL PHOSPHORYLCERAMIDE SYNTHASE REGULATORY SUBUNIT KEI1"/>
    <property type="match status" value="1"/>
</dbReference>
<keyword evidence="1" id="KW-0812">Transmembrane</keyword>
<keyword evidence="1" id="KW-1133">Transmembrane helix</keyword>
<dbReference type="RefSeq" id="XP_017988601.1">
    <property type="nucleotide sequence ID" value="XM_018133273.1"/>
</dbReference>
<dbReference type="PANTHER" id="PTHR28077:SF1">
    <property type="entry name" value="INOSITOL PHOSPHORYLCERAMIDE SYNTHASE REGULATORY SUBUNIT KEI1"/>
    <property type="match status" value="1"/>
</dbReference>
<evidence type="ECO:0000313" key="3">
    <source>
        <dbReference type="Proteomes" id="UP000243052"/>
    </source>
</evidence>
<dbReference type="GO" id="GO:0006673">
    <property type="term" value="P:inositol phosphoceramide metabolic process"/>
    <property type="evidence" value="ECO:0007669"/>
    <property type="project" value="InterPro"/>
</dbReference>
<feature type="transmembrane region" description="Helical" evidence="1">
    <location>
        <begin position="49"/>
        <end position="66"/>
    </location>
</feature>
<dbReference type="EMBL" id="CP014246">
    <property type="protein sequence ID" value="AMD21605.1"/>
    <property type="molecule type" value="Genomic_DNA"/>
</dbReference>
<name>A0A0X8HUE0_9SACH</name>
<dbReference type="OrthoDB" id="3338076at2759"/>
<protein>
    <submittedName>
        <fullName evidence="2">HFL251Cp</fullName>
    </submittedName>
</protein>
<reference evidence="2 3" key="1">
    <citation type="submission" date="2016-01" db="EMBL/GenBank/DDBJ databases">
        <title>Genome sequence of the yeast Holleya sinecauda.</title>
        <authorList>
            <person name="Dietrich F.S."/>
        </authorList>
    </citation>
    <scope>NUCLEOTIDE SEQUENCE [LARGE SCALE GENOMIC DNA]</scope>
    <source>
        <strain evidence="2 3">ATCC 58844</strain>
    </source>
</reference>
<accession>A0A0X8HUE0</accession>
<dbReference type="Proteomes" id="UP000243052">
    <property type="component" value="Chromosome vi"/>
</dbReference>
<evidence type="ECO:0000313" key="2">
    <source>
        <dbReference type="EMBL" id="AMD21605.1"/>
    </source>
</evidence>
<dbReference type="GeneID" id="28724903"/>
<dbReference type="GO" id="GO:0070917">
    <property type="term" value="F:inositol phosphoceramide synthase regulator activity"/>
    <property type="evidence" value="ECO:0007669"/>
    <property type="project" value="InterPro"/>
</dbReference>
<keyword evidence="1" id="KW-0472">Membrane</keyword>
<feature type="transmembrane region" description="Helical" evidence="1">
    <location>
        <begin position="78"/>
        <end position="98"/>
    </location>
</feature>
<feature type="transmembrane region" description="Helical" evidence="1">
    <location>
        <begin position="12"/>
        <end position="37"/>
    </location>
</feature>
<dbReference type="GO" id="GO:0070916">
    <property type="term" value="C:inositol phosphoceramide synthase complex"/>
    <property type="evidence" value="ECO:0007669"/>
    <property type="project" value="TreeGrafter"/>
</dbReference>
<keyword evidence="3" id="KW-1185">Reference proteome</keyword>
<feature type="transmembrane region" description="Helical" evidence="1">
    <location>
        <begin position="133"/>
        <end position="154"/>
    </location>
</feature>
<sequence>MVFLPQSFFGFPLYIGVELSLGIAIFNKFCGFYGILALFTGHPLRITQWFFYVWSCVVLLVYLKGISQIYKPTLPTTCLVLMSYSADTILSCIFTIYFTNYWFSKEGSAAVADVETANQPSSASQSYEYNGTLVFTLFTLAARFYSNFLIAAFVQRMMKQDRFIPDDNDIDLNLKSKPVLHRAYLKLQRSCYHFCRYYLLPA</sequence>
<dbReference type="InterPro" id="IPR013862">
    <property type="entry name" value="Kei1"/>
</dbReference>
<dbReference type="AlphaFoldDB" id="A0A0X8HUE0"/>
<evidence type="ECO:0000256" key="1">
    <source>
        <dbReference type="SAM" id="Phobius"/>
    </source>
</evidence>
<gene>
    <name evidence="2" type="ORF">AW171_hschr63568</name>
</gene>
<dbReference type="STRING" id="45286.A0A0X8HUE0"/>
<dbReference type="Pfam" id="PF08552">
    <property type="entry name" value="Kei1"/>
    <property type="match status" value="1"/>
</dbReference>
<proteinExistence type="predicted"/>
<organism evidence="2 3">
    <name type="scientific">Eremothecium sinecaudum</name>
    <dbReference type="NCBI Taxonomy" id="45286"/>
    <lineage>
        <taxon>Eukaryota</taxon>
        <taxon>Fungi</taxon>
        <taxon>Dikarya</taxon>
        <taxon>Ascomycota</taxon>
        <taxon>Saccharomycotina</taxon>
        <taxon>Saccharomycetes</taxon>
        <taxon>Saccharomycetales</taxon>
        <taxon>Saccharomycetaceae</taxon>
        <taxon>Eremothecium</taxon>
    </lineage>
</organism>
<dbReference type="GO" id="GO:0000139">
    <property type="term" value="C:Golgi membrane"/>
    <property type="evidence" value="ECO:0007669"/>
    <property type="project" value="TreeGrafter"/>
</dbReference>